<dbReference type="Gene3D" id="2.150.10.10">
    <property type="entry name" value="Serralysin-like metalloprotease, C-terminal"/>
    <property type="match status" value="3"/>
</dbReference>
<dbReference type="Gene3D" id="3.40.50.410">
    <property type="entry name" value="von Willebrand factor, type A domain"/>
    <property type="match status" value="1"/>
</dbReference>
<dbReference type="InterPro" id="IPR002035">
    <property type="entry name" value="VWF_A"/>
</dbReference>
<dbReference type="AlphaFoldDB" id="A0A380N2U6"/>
<dbReference type="SUPFAM" id="SSF53300">
    <property type="entry name" value="vWA-like"/>
    <property type="match status" value="1"/>
</dbReference>
<organism evidence="4 5">
    <name type="scientific">Suttonella indologenes</name>
    <dbReference type="NCBI Taxonomy" id="13276"/>
    <lineage>
        <taxon>Bacteria</taxon>
        <taxon>Pseudomonadati</taxon>
        <taxon>Pseudomonadota</taxon>
        <taxon>Gammaproteobacteria</taxon>
        <taxon>Cardiobacteriales</taxon>
        <taxon>Cardiobacteriaceae</taxon>
        <taxon>Suttonella</taxon>
    </lineage>
</organism>
<dbReference type="EMBL" id="UHIA01000004">
    <property type="protein sequence ID" value="SUO98606.1"/>
    <property type="molecule type" value="Genomic_DNA"/>
</dbReference>
<gene>
    <name evidence="4" type="primary">hlyA</name>
    <name evidence="4" type="ORF">NCTC10717_02362</name>
</gene>
<dbReference type="GO" id="GO:0005509">
    <property type="term" value="F:calcium ion binding"/>
    <property type="evidence" value="ECO:0007669"/>
    <property type="project" value="InterPro"/>
</dbReference>
<dbReference type="Pfam" id="PF00092">
    <property type="entry name" value="VWA"/>
    <property type="match status" value="1"/>
</dbReference>
<evidence type="ECO:0000313" key="4">
    <source>
        <dbReference type="EMBL" id="SUO98606.1"/>
    </source>
</evidence>
<name>A0A380N2U6_9GAMM</name>
<proteinExistence type="predicted"/>
<dbReference type="CDD" id="cd00198">
    <property type="entry name" value="vWFA"/>
    <property type="match status" value="1"/>
</dbReference>
<feature type="domain" description="VWFA" evidence="3">
    <location>
        <begin position="504"/>
        <end position="700"/>
    </location>
</feature>
<sequence length="1006" mass="109561">MADKISTLPTMAQITSMYLFGQLEKPNNLLDGNLIRPKDLVVDYPVKININEYMTDGAGRFVSAKDFKFLDEFFTKSSTASENLEAGRYTKSEILQALKIKFAGVTQSTAEYDDGKDNLLERAYIWNSVAFMVNDDAIFVVDEDGNRSIESFAIVPYSNNEPGLRDENGKPMENFDFEGGTTSQIANSMIEWKIDPSGIGRTVNIKFDWDNVNTKTLSYQDYQNEKTSSNFLTNKWNQASVGLDSVLTNNLVQKLWDNGIIRFLDEDGRIIFYGTCDYENSSSKFYLMNNTYIYIQLPKLYADLGASELKSGVVFISGNGDDSVIGSINNDKIIGNSGSDTLNGNNGDDVLIAGSNKYDTSDTSINTLIGGKGSDEIHGAAGADILVGGYYLFGDVVLKDDGESDRMEGGDGSDTYYAGDTDVIKDKDGQGEVHFGDVVLGKAYRDTSVSDQQVYLQGENIKYTLNGKNLTVELIKEGKTLTIEEFNKENCDLNIQLIDKAGKDIVFVIDVTGSMSEDINTVKANVKNMISKLFTNTNDENLDTNIGIMTYTDGSLSWIAKNADTPQKAYSAINAVFEQGGGTELVATSLSKALNEFDWRAGEEYAKQIWLFGDEPGDDLDGLSKVYALSHNKKVELDGEKEGAFEYIPINTIALSSGSTASVFQSIAENTKGMYFYGRADLDTALNDIANLGTSADETINGTDANNTINGMGGDDTLSGGLGSDTYVETGDFGHDTLNETNPDGKDKNKVDFADTSVQDYGFENDNGNLVITNGNNSVSISDFYGDENKVDQFVFNDAVIDNALAAFYGNNQSGKNVNYTETAENVQTGIFGGRQFVVASDDAEVNTSWFQDAVVVNGNNVSVDTGLNNDQVYVQGSGSVKTGGGSDKIFIGSEFGSVNVYDSSGVSDEINFTAHNLKDFYVSQDGKNFSFKLLGSPESSITIEGQSSVLHRMENFSFSDGTNISYKDLGALAKIYENHSYEQIATDANIAKSIEEQLSSQGFLA</sequence>
<evidence type="ECO:0000259" key="3">
    <source>
        <dbReference type="PROSITE" id="PS50234"/>
    </source>
</evidence>
<dbReference type="PRINTS" id="PR00313">
    <property type="entry name" value="CABNDNGRPT"/>
</dbReference>
<feature type="region of interest" description="Disordered" evidence="2">
    <location>
        <begin position="729"/>
        <end position="749"/>
    </location>
</feature>
<dbReference type="InterPro" id="IPR001343">
    <property type="entry name" value="Hemolysn_Ca-bd"/>
</dbReference>
<evidence type="ECO:0000313" key="5">
    <source>
        <dbReference type="Proteomes" id="UP000254575"/>
    </source>
</evidence>
<dbReference type="OrthoDB" id="1676884at2"/>
<dbReference type="RefSeq" id="WP_115219403.1">
    <property type="nucleotide sequence ID" value="NZ_UHIA01000004.1"/>
</dbReference>
<keyword evidence="5" id="KW-1185">Reference proteome</keyword>
<keyword evidence="1" id="KW-0106">Calcium</keyword>
<accession>A0A380N2U6</accession>
<reference evidence="4 5" key="1">
    <citation type="submission" date="2018-06" db="EMBL/GenBank/DDBJ databases">
        <authorList>
            <consortium name="Pathogen Informatics"/>
            <person name="Doyle S."/>
        </authorList>
    </citation>
    <scope>NUCLEOTIDE SEQUENCE [LARGE SCALE GENOMIC DNA]</scope>
    <source>
        <strain evidence="4 5">NCTC10717</strain>
    </source>
</reference>
<protein>
    <submittedName>
        <fullName evidence="4">Hemolysin, plasmid</fullName>
    </submittedName>
</protein>
<dbReference type="SUPFAM" id="SSF51120">
    <property type="entry name" value="beta-Roll"/>
    <property type="match status" value="2"/>
</dbReference>
<evidence type="ECO:0000256" key="1">
    <source>
        <dbReference type="ARBA" id="ARBA00022837"/>
    </source>
</evidence>
<dbReference type="Proteomes" id="UP000254575">
    <property type="component" value="Unassembled WGS sequence"/>
</dbReference>
<dbReference type="InterPro" id="IPR011049">
    <property type="entry name" value="Serralysin-like_metalloprot_C"/>
</dbReference>
<dbReference type="Pfam" id="PF00353">
    <property type="entry name" value="HemolysinCabind"/>
    <property type="match status" value="4"/>
</dbReference>
<dbReference type="SMART" id="SM00327">
    <property type="entry name" value="VWA"/>
    <property type="match status" value="1"/>
</dbReference>
<dbReference type="PROSITE" id="PS50234">
    <property type="entry name" value="VWFA"/>
    <property type="match status" value="1"/>
</dbReference>
<evidence type="ECO:0000256" key="2">
    <source>
        <dbReference type="SAM" id="MobiDB-lite"/>
    </source>
</evidence>
<feature type="compositionally biased region" description="Basic and acidic residues" evidence="2">
    <location>
        <begin position="732"/>
        <end position="749"/>
    </location>
</feature>
<dbReference type="InterPro" id="IPR036465">
    <property type="entry name" value="vWFA_dom_sf"/>
</dbReference>